<dbReference type="InterPro" id="IPR017896">
    <property type="entry name" value="4Fe4S_Fe-S-bd"/>
</dbReference>
<organism evidence="5 6">
    <name type="scientific">Bradymonas sediminis</name>
    <dbReference type="NCBI Taxonomy" id="1548548"/>
    <lineage>
        <taxon>Bacteria</taxon>
        <taxon>Deltaproteobacteria</taxon>
        <taxon>Bradymonadales</taxon>
        <taxon>Bradymonadaceae</taxon>
        <taxon>Bradymonas</taxon>
    </lineage>
</organism>
<keyword evidence="4" id="KW-0411">Iron-sulfur</keyword>
<keyword evidence="2" id="KW-0479">Metal-binding</keyword>
<dbReference type="PROSITE" id="PS00198">
    <property type="entry name" value="4FE4S_FER_1"/>
    <property type="match status" value="1"/>
</dbReference>
<dbReference type="GO" id="GO:0046872">
    <property type="term" value="F:metal ion binding"/>
    <property type="evidence" value="ECO:0007669"/>
    <property type="project" value="UniProtKB-KW"/>
</dbReference>
<dbReference type="InterPro" id="IPR050954">
    <property type="entry name" value="ET_IronSulfur_Cluster-Binding"/>
</dbReference>
<evidence type="ECO:0000256" key="1">
    <source>
        <dbReference type="ARBA" id="ARBA00022485"/>
    </source>
</evidence>
<dbReference type="Pfam" id="PF13247">
    <property type="entry name" value="Fer4_11"/>
    <property type="match status" value="1"/>
</dbReference>
<dbReference type="CDD" id="cd16369">
    <property type="entry name" value="DMSOR_beta_like"/>
    <property type="match status" value="1"/>
</dbReference>
<protein>
    <submittedName>
        <fullName evidence="5">4Fe-4S ferredoxin</fullName>
    </submittedName>
</protein>
<keyword evidence="6" id="KW-1185">Reference proteome</keyword>
<dbReference type="RefSeq" id="WP_111335217.1">
    <property type="nucleotide sequence ID" value="NZ_CP030032.1"/>
</dbReference>
<sequence>MAIASDKTFFIDPARCIGCQACVQACSECATHRGQSMIHLEYIDRRHSPQTVPVVCMHCDSPTCAEVCPADAIKRTDDGVVQTARKPRCIACNNCVLACPFGVPKMDAGANLMMKCDMCYDRTSEGLKPWCASVCPSQALFWGTREEIEKLRPSSKPANAFQFGNQTIHTKVQMMVPRGPINLIDAIASLNSTAVSHEVTDDILLSNLFEPDPSPLPQNR</sequence>
<dbReference type="GO" id="GO:0051539">
    <property type="term" value="F:4 iron, 4 sulfur cluster binding"/>
    <property type="evidence" value="ECO:0007669"/>
    <property type="project" value="UniProtKB-KW"/>
</dbReference>
<dbReference type="OrthoDB" id="9789030at2"/>
<proteinExistence type="predicted"/>
<evidence type="ECO:0000313" key="5">
    <source>
        <dbReference type="EMBL" id="AWV90058.1"/>
    </source>
</evidence>
<reference evidence="5 6" key="1">
    <citation type="submission" date="2018-06" db="EMBL/GenBank/DDBJ databases">
        <title>Lujinxingia sediminis gen. nov. sp. nov., a new facultative anaerobic member of the class Deltaproteobacteria, and proposal of Lujinxingaceae fam. nov.</title>
        <authorList>
            <person name="Guo L.-Y."/>
            <person name="Li C.-M."/>
            <person name="Wang S."/>
            <person name="Du Z.-J."/>
        </authorList>
    </citation>
    <scope>NUCLEOTIDE SEQUENCE [LARGE SCALE GENOMIC DNA]</scope>
    <source>
        <strain evidence="5 6">FA350</strain>
    </source>
</reference>
<dbReference type="PANTHER" id="PTHR43177:SF3">
    <property type="entry name" value="PROTEIN NRFC HOMOLOG"/>
    <property type="match status" value="1"/>
</dbReference>
<dbReference type="InterPro" id="IPR017900">
    <property type="entry name" value="4Fe4S_Fe_S_CS"/>
</dbReference>
<dbReference type="SUPFAM" id="SSF54862">
    <property type="entry name" value="4Fe-4S ferredoxins"/>
    <property type="match status" value="1"/>
</dbReference>
<evidence type="ECO:0000256" key="3">
    <source>
        <dbReference type="ARBA" id="ARBA00023004"/>
    </source>
</evidence>
<accession>A0A2Z4FN08</accession>
<keyword evidence="3" id="KW-0408">Iron</keyword>
<name>A0A2Z4FN08_9DELT</name>
<evidence type="ECO:0000256" key="2">
    <source>
        <dbReference type="ARBA" id="ARBA00022723"/>
    </source>
</evidence>
<dbReference type="KEGG" id="bsed:DN745_12210"/>
<dbReference type="AlphaFoldDB" id="A0A2Z4FN08"/>
<dbReference type="Proteomes" id="UP000249799">
    <property type="component" value="Chromosome"/>
</dbReference>
<evidence type="ECO:0000256" key="4">
    <source>
        <dbReference type="ARBA" id="ARBA00023014"/>
    </source>
</evidence>
<keyword evidence="1" id="KW-0004">4Fe-4S</keyword>
<dbReference type="Pfam" id="PF12797">
    <property type="entry name" value="Fer4_2"/>
    <property type="match status" value="1"/>
</dbReference>
<dbReference type="Gene3D" id="3.30.70.20">
    <property type="match status" value="3"/>
</dbReference>
<dbReference type="PROSITE" id="PS51379">
    <property type="entry name" value="4FE4S_FER_2"/>
    <property type="match status" value="3"/>
</dbReference>
<dbReference type="PANTHER" id="PTHR43177">
    <property type="entry name" value="PROTEIN NRFC"/>
    <property type="match status" value="1"/>
</dbReference>
<gene>
    <name evidence="5" type="ORF">DN745_12210</name>
</gene>
<dbReference type="EMBL" id="CP030032">
    <property type="protein sequence ID" value="AWV90058.1"/>
    <property type="molecule type" value="Genomic_DNA"/>
</dbReference>
<evidence type="ECO:0000313" key="6">
    <source>
        <dbReference type="Proteomes" id="UP000249799"/>
    </source>
</evidence>